<organism evidence="3">
    <name type="scientific">Spodoptera frugiperda</name>
    <name type="common">Fall armyworm</name>
    <dbReference type="NCBI Taxonomy" id="7108"/>
    <lineage>
        <taxon>Eukaryota</taxon>
        <taxon>Metazoa</taxon>
        <taxon>Ecdysozoa</taxon>
        <taxon>Arthropoda</taxon>
        <taxon>Hexapoda</taxon>
        <taxon>Insecta</taxon>
        <taxon>Pterygota</taxon>
        <taxon>Neoptera</taxon>
        <taxon>Endopterygota</taxon>
        <taxon>Lepidoptera</taxon>
        <taxon>Glossata</taxon>
        <taxon>Ditrysia</taxon>
        <taxon>Noctuoidea</taxon>
        <taxon>Noctuidae</taxon>
        <taxon>Amphipyrinae</taxon>
        <taxon>Spodoptera</taxon>
    </lineage>
</organism>
<name>A0A2H1X1Q2_SPOFR</name>
<dbReference type="AlphaFoldDB" id="A0A2H1X1Q2"/>
<protein>
    <submittedName>
        <fullName evidence="3">SFRICE_021565</fullName>
    </submittedName>
</protein>
<keyword evidence="2" id="KW-0812">Transmembrane</keyword>
<keyword evidence="2" id="KW-0472">Membrane</keyword>
<proteinExistence type="predicted"/>
<evidence type="ECO:0000313" key="3">
    <source>
        <dbReference type="EMBL" id="SOQ59178.1"/>
    </source>
</evidence>
<dbReference type="EMBL" id="ODYU01012729">
    <property type="protein sequence ID" value="SOQ59178.1"/>
    <property type="molecule type" value="Genomic_DNA"/>
</dbReference>
<evidence type="ECO:0000256" key="2">
    <source>
        <dbReference type="SAM" id="Phobius"/>
    </source>
</evidence>
<feature type="coiled-coil region" evidence="1">
    <location>
        <begin position="74"/>
        <end position="115"/>
    </location>
</feature>
<dbReference type="OrthoDB" id="10450101at2759"/>
<accession>A0A2H1X1Q2</accession>
<feature type="transmembrane region" description="Helical" evidence="2">
    <location>
        <begin position="127"/>
        <end position="147"/>
    </location>
</feature>
<reference evidence="3" key="1">
    <citation type="submission" date="2016-07" db="EMBL/GenBank/DDBJ databases">
        <authorList>
            <person name="Bretaudeau A."/>
        </authorList>
    </citation>
    <scope>NUCLEOTIDE SEQUENCE</scope>
    <source>
        <strain evidence="3">Rice</strain>
        <tissue evidence="3">Whole body</tissue>
    </source>
</reference>
<evidence type="ECO:0000256" key="1">
    <source>
        <dbReference type="SAM" id="Coils"/>
    </source>
</evidence>
<keyword evidence="2" id="KW-1133">Transmembrane helix</keyword>
<feature type="transmembrane region" description="Helical" evidence="2">
    <location>
        <begin position="20"/>
        <end position="44"/>
    </location>
</feature>
<keyword evidence="1" id="KW-0175">Coiled coil</keyword>
<gene>
    <name evidence="3" type="ORF">SFRICE_021565</name>
</gene>
<sequence length="254" mass="28810">MSGRPRGPSGSTSGRGEDDGITILPIIGGLVLGAGLLAFAYYHLSQKPECKKKIEKAKRIICPKILPSRRKWPLEEDECEAEMKQRRKEEEELNRLELERAEAELEEARLNQNAEPRCTYNPDVKKYLPLIAGVTVGLGVLSLLSIGCKSSPPSTITALPMSSRPIPYGEEYSTPTAVTIEDSEIEDCEECLKIDPRKRRWPTLEEEQEEYKRIRERDEQKRKVELLVQECIDKYQKSLDCDKAEYDENASGPL</sequence>